<accession>S8EER1</accession>
<dbReference type="EMBL" id="AUSU01000062">
    <property type="protein sequence ID" value="EPS74463.1"/>
    <property type="molecule type" value="Genomic_DNA"/>
</dbReference>
<reference evidence="2 3" key="1">
    <citation type="journal article" date="2013" name="BMC Genomics">
        <title>The miniature genome of a carnivorous plant Genlisea aurea contains a low number of genes and short non-coding sequences.</title>
        <authorList>
            <person name="Leushkin E.V."/>
            <person name="Sutormin R.A."/>
            <person name="Nabieva E.R."/>
            <person name="Penin A.A."/>
            <person name="Kondrashov A.S."/>
            <person name="Logacheva M.D."/>
        </authorList>
    </citation>
    <scope>NUCLEOTIDE SEQUENCE [LARGE SCALE GENOMIC DNA]</scope>
</reference>
<organism evidence="2 3">
    <name type="scientific">Genlisea aurea</name>
    <dbReference type="NCBI Taxonomy" id="192259"/>
    <lineage>
        <taxon>Eukaryota</taxon>
        <taxon>Viridiplantae</taxon>
        <taxon>Streptophyta</taxon>
        <taxon>Embryophyta</taxon>
        <taxon>Tracheophyta</taxon>
        <taxon>Spermatophyta</taxon>
        <taxon>Magnoliopsida</taxon>
        <taxon>eudicotyledons</taxon>
        <taxon>Gunneridae</taxon>
        <taxon>Pentapetalae</taxon>
        <taxon>asterids</taxon>
        <taxon>lamiids</taxon>
        <taxon>Lamiales</taxon>
        <taxon>Lentibulariaceae</taxon>
        <taxon>Genlisea</taxon>
    </lineage>
</organism>
<feature type="region of interest" description="Disordered" evidence="1">
    <location>
        <begin position="40"/>
        <end position="69"/>
    </location>
</feature>
<dbReference type="Proteomes" id="UP000015453">
    <property type="component" value="Unassembled WGS sequence"/>
</dbReference>
<feature type="compositionally biased region" description="Polar residues" evidence="1">
    <location>
        <begin position="1"/>
        <end position="15"/>
    </location>
</feature>
<protein>
    <submittedName>
        <fullName evidence="2">Uncharacterized protein</fullName>
    </submittedName>
</protein>
<proteinExistence type="predicted"/>
<name>S8EER1_9LAMI</name>
<evidence type="ECO:0000313" key="3">
    <source>
        <dbReference type="Proteomes" id="UP000015453"/>
    </source>
</evidence>
<evidence type="ECO:0000313" key="2">
    <source>
        <dbReference type="EMBL" id="EPS74463.1"/>
    </source>
</evidence>
<dbReference type="AlphaFoldDB" id="S8EER1"/>
<evidence type="ECO:0000256" key="1">
    <source>
        <dbReference type="SAM" id="MobiDB-lite"/>
    </source>
</evidence>
<feature type="non-terminal residue" evidence="2">
    <location>
        <position position="119"/>
    </location>
</feature>
<keyword evidence="3" id="KW-1185">Reference proteome</keyword>
<comment type="caution">
    <text evidence="2">The sequence shown here is derived from an EMBL/GenBank/DDBJ whole genome shotgun (WGS) entry which is preliminary data.</text>
</comment>
<feature type="non-terminal residue" evidence="2">
    <location>
        <position position="1"/>
    </location>
</feature>
<sequence length="119" mass="12509">QSNFAGFTTPASAETASRYEEGMESIPPTFELVAVAKGLASENPATPPPAVSVEAAPPAAPRDDDSVREEEVGLVGVIAESRTDVGSINPPLKKQFPAPVSPKNARFFTINSRSKTPFP</sequence>
<gene>
    <name evidence="2" type="ORF">M569_00299</name>
</gene>
<feature type="region of interest" description="Disordered" evidence="1">
    <location>
        <begin position="1"/>
        <end position="21"/>
    </location>
</feature>